<keyword evidence="11 12" id="KW-0472">Membrane</keyword>
<keyword evidence="4" id="KW-1003">Cell membrane</keyword>
<evidence type="ECO:0000256" key="10">
    <source>
        <dbReference type="ARBA" id="ARBA00023004"/>
    </source>
</evidence>
<feature type="transmembrane region" description="Helical" evidence="12">
    <location>
        <begin position="208"/>
        <end position="229"/>
    </location>
</feature>
<evidence type="ECO:0000256" key="3">
    <source>
        <dbReference type="ARBA" id="ARBA00022448"/>
    </source>
</evidence>
<dbReference type="PANTHER" id="PTHR43141">
    <property type="entry name" value="CYTOCHROME BD2 SUBUNIT II"/>
    <property type="match status" value="1"/>
</dbReference>
<feature type="transmembrane region" description="Helical" evidence="12">
    <location>
        <begin position="87"/>
        <end position="107"/>
    </location>
</feature>
<dbReference type="Pfam" id="PF02322">
    <property type="entry name" value="Cyt_bd_oxida_II"/>
    <property type="match status" value="1"/>
</dbReference>
<organism evidence="13 14">
    <name type="scientific">Pararhodospirillum oryzae</name>
    <dbReference type="NCBI Taxonomy" id="478448"/>
    <lineage>
        <taxon>Bacteria</taxon>
        <taxon>Pseudomonadati</taxon>
        <taxon>Pseudomonadota</taxon>
        <taxon>Alphaproteobacteria</taxon>
        <taxon>Rhodospirillales</taxon>
        <taxon>Rhodospirillaceae</taxon>
        <taxon>Pararhodospirillum</taxon>
    </lineage>
</organism>
<comment type="similarity">
    <text evidence="2">Belongs to the cytochrome ubiquinol oxidase subunit 2 family.</text>
</comment>
<evidence type="ECO:0000256" key="7">
    <source>
        <dbReference type="ARBA" id="ARBA00022723"/>
    </source>
</evidence>
<evidence type="ECO:0000256" key="11">
    <source>
        <dbReference type="ARBA" id="ARBA00023136"/>
    </source>
</evidence>
<keyword evidence="6 12" id="KW-0812">Transmembrane</keyword>
<feature type="transmembrane region" description="Helical" evidence="12">
    <location>
        <begin position="12"/>
        <end position="41"/>
    </location>
</feature>
<keyword evidence="5" id="KW-0349">Heme</keyword>
<evidence type="ECO:0000256" key="6">
    <source>
        <dbReference type="ARBA" id="ARBA00022692"/>
    </source>
</evidence>
<feature type="transmembrane region" description="Helical" evidence="12">
    <location>
        <begin position="340"/>
        <end position="365"/>
    </location>
</feature>
<feature type="transmembrane region" description="Helical" evidence="12">
    <location>
        <begin position="162"/>
        <end position="187"/>
    </location>
</feature>
<keyword evidence="7" id="KW-0479">Metal-binding</keyword>
<sequence length="384" mass="41578">MIMDYETLKLVWWGLIGALLIGFAITDGMDMGVGILLPFLGRADSERRVIINTVGPHWDGNQVWLITAGGAIFAAWPLVYAAAFSGFYMAMLLVLFALFFRPVGFDYRSKLEDDRWRSAWDWGLFAGSLVPALIFGVAFGNLLQGVPFHLDSMLRSHYEGSLLTALLPLLNPFALLCGLISVAMLALHGATWLHLRTHYPVADRARTVAMILGAGVIVLFALAGLWVAYGLDGLRIVVQPDPGGLPNPLGKTVVAAPGAWLDIYSTVPLALAAPALGFLGALLAIVFNWAERPGLGYVGSSLSLAGIILTAGASMFPFILPSSTDPGSSLTAWDATSSHLTLTVMFWAVVIFLPLVLIYTVWCYVRMWGKLSEEDIRSSRVSAY</sequence>
<feature type="transmembrane region" description="Helical" evidence="12">
    <location>
        <begin position="269"/>
        <end position="290"/>
    </location>
</feature>
<dbReference type="PANTHER" id="PTHR43141:SF5">
    <property type="entry name" value="CYTOCHROME BD-I UBIQUINOL OXIDASE SUBUNIT 2"/>
    <property type="match status" value="1"/>
</dbReference>
<dbReference type="InterPro" id="IPR003317">
    <property type="entry name" value="Cyt-d_oxidase_su2"/>
</dbReference>
<dbReference type="OrthoDB" id="9776710at2"/>
<comment type="subcellular location">
    <subcellularLocation>
        <location evidence="1">Cell membrane</location>
        <topology evidence="1">Multi-pass membrane protein</topology>
    </subcellularLocation>
</comment>
<dbReference type="GO" id="GO:0009055">
    <property type="term" value="F:electron transfer activity"/>
    <property type="evidence" value="ECO:0007669"/>
    <property type="project" value="TreeGrafter"/>
</dbReference>
<keyword evidence="14" id="KW-1185">Reference proteome</keyword>
<protein>
    <submittedName>
        <fullName evidence="13">Cytochrome bd oxidase subunit II</fullName>
    </submittedName>
</protein>
<dbReference type="AlphaFoldDB" id="A0A512H6X8"/>
<keyword evidence="10" id="KW-0408">Iron</keyword>
<keyword evidence="3" id="KW-0813">Transport</keyword>
<dbReference type="PIRSF" id="PIRSF000267">
    <property type="entry name" value="Cyt_oxidse_sub2"/>
    <property type="match status" value="1"/>
</dbReference>
<dbReference type="GO" id="GO:0070069">
    <property type="term" value="C:cytochrome complex"/>
    <property type="evidence" value="ECO:0007669"/>
    <property type="project" value="TreeGrafter"/>
</dbReference>
<dbReference type="GO" id="GO:0019646">
    <property type="term" value="P:aerobic electron transport chain"/>
    <property type="evidence" value="ECO:0007669"/>
    <property type="project" value="TreeGrafter"/>
</dbReference>
<evidence type="ECO:0000256" key="9">
    <source>
        <dbReference type="ARBA" id="ARBA00022989"/>
    </source>
</evidence>
<evidence type="ECO:0000256" key="8">
    <source>
        <dbReference type="ARBA" id="ARBA00022982"/>
    </source>
</evidence>
<reference evidence="13 14" key="1">
    <citation type="submission" date="2019-07" db="EMBL/GenBank/DDBJ databases">
        <title>Whole genome shotgun sequence of Rhodospirillum oryzae NBRC 107573.</title>
        <authorList>
            <person name="Hosoyama A."/>
            <person name="Uohara A."/>
            <person name="Ohji S."/>
            <person name="Ichikawa N."/>
        </authorList>
    </citation>
    <scope>NUCLEOTIDE SEQUENCE [LARGE SCALE GENOMIC DNA]</scope>
    <source>
        <strain evidence="13 14">NBRC 107573</strain>
    </source>
</reference>
<evidence type="ECO:0000256" key="2">
    <source>
        <dbReference type="ARBA" id="ARBA00007543"/>
    </source>
</evidence>
<name>A0A512H6X8_9PROT</name>
<dbReference type="GO" id="GO:0005886">
    <property type="term" value="C:plasma membrane"/>
    <property type="evidence" value="ECO:0007669"/>
    <property type="project" value="UniProtKB-SubCell"/>
</dbReference>
<keyword evidence="8" id="KW-0249">Electron transport</keyword>
<feature type="transmembrane region" description="Helical" evidence="12">
    <location>
        <begin position="302"/>
        <end position="320"/>
    </location>
</feature>
<evidence type="ECO:0000256" key="5">
    <source>
        <dbReference type="ARBA" id="ARBA00022617"/>
    </source>
</evidence>
<evidence type="ECO:0000313" key="14">
    <source>
        <dbReference type="Proteomes" id="UP000321567"/>
    </source>
</evidence>
<evidence type="ECO:0000256" key="4">
    <source>
        <dbReference type="ARBA" id="ARBA00022475"/>
    </source>
</evidence>
<dbReference type="GO" id="GO:0046872">
    <property type="term" value="F:metal ion binding"/>
    <property type="evidence" value="ECO:0007669"/>
    <property type="project" value="UniProtKB-KW"/>
</dbReference>
<dbReference type="EMBL" id="BJZO01000029">
    <property type="protein sequence ID" value="GEO81219.1"/>
    <property type="molecule type" value="Genomic_DNA"/>
</dbReference>
<evidence type="ECO:0000256" key="12">
    <source>
        <dbReference type="SAM" id="Phobius"/>
    </source>
</evidence>
<dbReference type="Proteomes" id="UP000321567">
    <property type="component" value="Unassembled WGS sequence"/>
</dbReference>
<feature type="transmembrane region" description="Helical" evidence="12">
    <location>
        <begin position="119"/>
        <end position="142"/>
    </location>
</feature>
<comment type="caution">
    <text evidence="13">The sequence shown here is derived from an EMBL/GenBank/DDBJ whole genome shotgun (WGS) entry which is preliminary data.</text>
</comment>
<gene>
    <name evidence="13" type="ORF">ROR02_13500</name>
</gene>
<proteinExistence type="inferred from homology"/>
<dbReference type="NCBIfam" id="TIGR00203">
    <property type="entry name" value="cydB"/>
    <property type="match status" value="1"/>
</dbReference>
<keyword evidence="9 12" id="KW-1133">Transmembrane helix</keyword>
<evidence type="ECO:0000256" key="1">
    <source>
        <dbReference type="ARBA" id="ARBA00004651"/>
    </source>
</evidence>
<evidence type="ECO:0000313" key="13">
    <source>
        <dbReference type="EMBL" id="GEO81219.1"/>
    </source>
</evidence>
<accession>A0A512H6X8</accession>
<dbReference type="GO" id="GO:0016682">
    <property type="term" value="F:oxidoreductase activity, acting on diphenols and related substances as donors, oxygen as acceptor"/>
    <property type="evidence" value="ECO:0007669"/>
    <property type="project" value="TreeGrafter"/>
</dbReference>